<feature type="transmembrane region" description="Helical" evidence="8">
    <location>
        <begin position="52"/>
        <end position="72"/>
    </location>
</feature>
<dbReference type="Proteomes" id="UP000276634">
    <property type="component" value="Unassembled WGS sequence"/>
</dbReference>
<evidence type="ECO:0000256" key="3">
    <source>
        <dbReference type="ARBA" id="ARBA00022448"/>
    </source>
</evidence>
<evidence type="ECO:0000256" key="7">
    <source>
        <dbReference type="ARBA" id="ARBA00023136"/>
    </source>
</evidence>
<dbReference type="GO" id="GO:0005886">
    <property type="term" value="C:plasma membrane"/>
    <property type="evidence" value="ECO:0007669"/>
    <property type="project" value="UniProtKB-SubCell"/>
</dbReference>
<evidence type="ECO:0000256" key="6">
    <source>
        <dbReference type="ARBA" id="ARBA00022989"/>
    </source>
</evidence>
<evidence type="ECO:0000256" key="2">
    <source>
        <dbReference type="ARBA" id="ARBA00010735"/>
    </source>
</evidence>
<feature type="transmembrane region" description="Helical" evidence="8">
    <location>
        <begin position="196"/>
        <end position="219"/>
    </location>
</feature>
<feature type="transmembrane region" description="Helical" evidence="8">
    <location>
        <begin position="171"/>
        <end position="189"/>
    </location>
</feature>
<keyword evidence="10" id="KW-1185">Reference proteome</keyword>
<comment type="similarity">
    <text evidence="2">Belongs to the AzlC family.</text>
</comment>
<dbReference type="Pfam" id="PF03591">
    <property type="entry name" value="AzlC"/>
    <property type="match status" value="1"/>
</dbReference>
<keyword evidence="4" id="KW-1003">Cell membrane</keyword>
<feature type="transmembrane region" description="Helical" evidence="8">
    <location>
        <begin position="78"/>
        <end position="103"/>
    </location>
</feature>
<evidence type="ECO:0000256" key="1">
    <source>
        <dbReference type="ARBA" id="ARBA00004651"/>
    </source>
</evidence>
<dbReference type="PANTHER" id="PTHR34979:SF1">
    <property type="entry name" value="INNER MEMBRANE PROTEIN YGAZ"/>
    <property type="match status" value="1"/>
</dbReference>
<organism evidence="9 10">
    <name type="scientific">Inmirania thermothiophila</name>
    <dbReference type="NCBI Taxonomy" id="1750597"/>
    <lineage>
        <taxon>Bacteria</taxon>
        <taxon>Pseudomonadati</taxon>
        <taxon>Pseudomonadota</taxon>
        <taxon>Gammaproteobacteria</taxon>
        <taxon>Chromatiales</taxon>
        <taxon>Ectothiorhodospiraceae</taxon>
        <taxon>Inmirania</taxon>
    </lineage>
</organism>
<sequence length="239" mass="24025">MLQQVPASAPHFPAASLARGARESAALAAVVAAYGVVLGAIAAGRGLALGELLGMGAAVFAGAAQFVAVGLWERPLPVAEMVLAVAAVNLRYLLMSAALAPLFEGRPLWARLAGVHLVADENWAVTMAAMRRGGADPGFLLGGGLAVLGGWLAGCAAGHALGAVLPRPERLGLDFAVTAVFLCLLRGLWRDARRDAAPWLVAALASATAAAVLPGRWYVLAGALAGALVAAVDDGEAAA</sequence>
<evidence type="ECO:0000313" key="10">
    <source>
        <dbReference type="Proteomes" id="UP000276634"/>
    </source>
</evidence>
<keyword evidence="3" id="KW-0813">Transport</keyword>
<dbReference type="RefSeq" id="WP_211331884.1">
    <property type="nucleotide sequence ID" value="NZ_RJVI01000001.1"/>
</dbReference>
<dbReference type="AlphaFoldDB" id="A0A3N1Y8X2"/>
<feature type="transmembrane region" description="Helical" evidence="8">
    <location>
        <begin position="139"/>
        <end position="165"/>
    </location>
</feature>
<evidence type="ECO:0000313" key="9">
    <source>
        <dbReference type="EMBL" id="ROR35200.1"/>
    </source>
</evidence>
<name>A0A3N1Y8X2_9GAMM</name>
<dbReference type="EMBL" id="RJVI01000001">
    <property type="protein sequence ID" value="ROR35200.1"/>
    <property type="molecule type" value="Genomic_DNA"/>
</dbReference>
<evidence type="ECO:0000256" key="5">
    <source>
        <dbReference type="ARBA" id="ARBA00022692"/>
    </source>
</evidence>
<evidence type="ECO:0000256" key="8">
    <source>
        <dbReference type="SAM" id="Phobius"/>
    </source>
</evidence>
<accession>A0A3N1Y8X2</accession>
<feature type="transmembrane region" description="Helical" evidence="8">
    <location>
        <begin position="25"/>
        <end position="43"/>
    </location>
</feature>
<keyword evidence="6 8" id="KW-1133">Transmembrane helix</keyword>
<comment type="caution">
    <text evidence="9">The sequence shown here is derived from an EMBL/GenBank/DDBJ whole genome shotgun (WGS) entry which is preliminary data.</text>
</comment>
<comment type="subcellular location">
    <subcellularLocation>
        <location evidence="1">Cell membrane</location>
        <topology evidence="1">Multi-pass membrane protein</topology>
    </subcellularLocation>
</comment>
<dbReference type="GO" id="GO:1903785">
    <property type="term" value="P:L-valine transmembrane transport"/>
    <property type="evidence" value="ECO:0007669"/>
    <property type="project" value="TreeGrafter"/>
</dbReference>
<evidence type="ECO:0000256" key="4">
    <source>
        <dbReference type="ARBA" id="ARBA00022475"/>
    </source>
</evidence>
<keyword evidence="7 8" id="KW-0472">Membrane</keyword>
<protein>
    <submittedName>
        <fullName evidence="9">Putative branched-subunit amino acid permease</fullName>
    </submittedName>
</protein>
<dbReference type="InterPro" id="IPR011606">
    <property type="entry name" value="Brnchd-chn_aa_trnsp_permease"/>
</dbReference>
<reference evidence="9 10" key="1">
    <citation type="submission" date="2018-11" db="EMBL/GenBank/DDBJ databases">
        <title>Genomic Encyclopedia of Type Strains, Phase IV (KMG-IV): sequencing the most valuable type-strain genomes for metagenomic binning, comparative biology and taxonomic classification.</title>
        <authorList>
            <person name="Goeker M."/>
        </authorList>
    </citation>
    <scope>NUCLEOTIDE SEQUENCE [LARGE SCALE GENOMIC DNA]</scope>
    <source>
        <strain evidence="9 10">DSM 100275</strain>
    </source>
</reference>
<gene>
    <name evidence="9" type="ORF">EDC57_1117</name>
</gene>
<keyword evidence="5 8" id="KW-0812">Transmembrane</keyword>
<proteinExistence type="inferred from homology"/>
<dbReference type="PANTHER" id="PTHR34979">
    <property type="entry name" value="INNER MEMBRANE PROTEIN YGAZ"/>
    <property type="match status" value="1"/>
</dbReference>